<keyword evidence="2" id="KW-0472">Membrane</keyword>
<feature type="compositionally biased region" description="Low complexity" evidence="1">
    <location>
        <begin position="1422"/>
        <end position="1433"/>
    </location>
</feature>
<dbReference type="SUPFAM" id="SSF57997">
    <property type="entry name" value="Tropomyosin"/>
    <property type="match status" value="1"/>
</dbReference>
<feature type="region of interest" description="Disordered" evidence="1">
    <location>
        <begin position="1373"/>
        <end position="1434"/>
    </location>
</feature>
<reference evidence="3 4" key="1">
    <citation type="submission" date="2020-11" db="EMBL/GenBank/DDBJ databases">
        <authorList>
            <person name="Abousaab L.D."/>
            <person name="Angerer C.H."/>
            <person name="Atreya S.N."/>
            <person name="Bash H.O."/>
            <person name="Behrendt M.A."/>
            <person name="Benton N."/>
            <person name="Bhagat J."/>
            <person name="Bittner R.A."/>
            <person name="Bolinas C."/>
            <person name="Bosco I."/>
            <person name="Carpio A."/>
            <person name="Cook R.I."/>
            <person name="DeCataldo M.K."/>
            <person name="Dhanda R."/>
            <person name="Dickinson G."/>
            <person name="Dudash L.N."/>
            <person name="Elekwachi K.C."/>
            <person name="Fan M.G."/>
            <person name="Fentis K."/>
            <person name="Forney D.L."/>
            <person name="George J.C."/>
            <person name="Glacken O."/>
            <person name="Graham J.A."/>
            <person name="Han E."/>
            <person name="Harvey J.B."/>
            <person name="Henry B.M."/>
            <person name="Huang C."/>
            <person name="Huntley K.R."/>
            <person name="Jacoby M.W."/>
            <person name="Kern B.T."/>
            <person name="Kline H.G."/>
            <person name="Lontz A.J."/>
            <person name="Mason J.M."/>
            <person name="McCormick K.M."/>
            <person name="McHugh K."/>
            <person name="McMahon B.G."/>
            <person name="Miklos A."/>
            <person name="Miller A.D."/>
            <person name="Mynatt C."/>
            <person name="Nafaa O.S."/>
            <person name="Nieves L.E."/>
            <person name="Odeniyi O."/>
            <person name="Oppenheimer K.G."/>
            <person name="Paras I."/>
            <person name="Patel A.D."/>
            <person name="Patel N.S."/>
            <person name="Person P.M."/>
            <person name="Qadri A.M."/>
            <person name="Riar A.K."/>
            <person name="Rivera-Hoelzle M."/>
            <person name="Rossman J."/>
            <person name="Rupik A.R."/>
            <person name="Sampath S."/>
            <person name="Schellinger E.D."/>
            <person name="Schultz E."/>
            <person name="Sen R.E."/>
            <person name="Sessock A.J."/>
            <person name="Slomiak T."/>
            <person name="Somayajula M."/>
            <person name="Sriram A."/>
            <person name="Starr K.R."/>
            <person name="Stewart S.G."/>
            <person name="Stojkov D."/>
            <person name="Swartz C.S."/>
            <person name="Tobon L.A."/>
            <person name="Uchechi U."/>
            <person name="Wu Y."/>
            <person name="Zidonis A."/>
            <person name="Butela K.A."/>
            <person name="Hammer B.W."/>
            <person name="Robertson J.A."/>
            <person name="Warner M.H."/>
            <person name="Garlena R.A."/>
            <person name="Russell D.A."/>
            <person name="Pope W.H."/>
            <person name="Jacobs-Sera D."/>
            <person name="Hatfull G.F."/>
        </authorList>
    </citation>
    <scope>NUCLEOTIDE SEQUENCE [LARGE SCALE GENOMIC DNA]</scope>
</reference>
<feature type="transmembrane region" description="Helical" evidence="2">
    <location>
        <begin position="524"/>
        <end position="543"/>
    </location>
</feature>
<organism evidence="3 4">
    <name type="scientific">Gordonia phage NancyRae</name>
    <dbReference type="NCBI Taxonomy" id="2793698"/>
    <lineage>
        <taxon>Viruses</taxon>
        <taxon>Duplodnaviria</taxon>
        <taxon>Heunggongvirae</taxon>
        <taxon>Uroviricota</taxon>
        <taxon>Caudoviricetes</taxon>
        <taxon>Betterkatzvirus</taxon>
        <taxon>Betterkatzvirus betterkatz</taxon>
    </lineage>
</organism>
<evidence type="ECO:0000256" key="2">
    <source>
        <dbReference type="SAM" id="Phobius"/>
    </source>
</evidence>
<feature type="transmembrane region" description="Helical" evidence="2">
    <location>
        <begin position="648"/>
        <end position="668"/>
    </location>
</feature>
<evidence type="ECO:0000313" key="4">
    <source>
        <dbReference type="Proteomes" id="UP000594823"/>
    </source>
</evidence>
<protein>
    <submittedName>
        <fullName evidence="3">Tape measure protein</fullName>
    </submittedName>
</protein>
<feature type="compositionally biased region" description="Low complexity" evidence="1">
    <location>
        <begin position="1325"/>
        <end position="1345"/>
    </location>
</feature>
<feature type="transmembrane region" description="Helical" evidence="2">
    <location>
        <begin position="500"/>
        <end position="517"/>
    </location>
</feature>
<feature type="compositionally biased region" description="Low complexity" evidence="1">
    <location>
        <begin position="1093"/>
        <end position="1102"/>
    </location>
</feature>
<feature type="transmembrane region" description="Helical" evidence="2">
    <location>
        <begin position="563"/>
        <end position="588"/>
    </location>
</feature>
<dbReference type="PANTHER" id="PTHR37813:SF1">
    <property type="entry name" value="FELS-2 PROPHAGE PROTEIN"/>
    <property type="match status" value="1"/>
</dbReference>
<dbReference type="Proteomes" id="UP000594823">
    <property type="component" value="Segment"/>
</dbReference>
<feature type="compositionally biased region" description="Basic and acidic residues" evidence="1">
    <location>
        <begin position="116"/>
        <end position="145"/>
    </location>
</feature>
<feature type="region of interest" description="Disordered" evidence="1">
    <location>
        <begin position="116"/>
        <end position="155"/>
    </location>
</feature>
<feature type="region of interest" description="Disordered" evidence="1">
    <location>
        <begin position="1131"/>
        <end position="1166"/>
    </location>
</feature>
<evidence type="ECO:0000313" key="3">
    <source>
        <dbReference type="EMBL" id="QPL13895.1"/>
    </source>
</evidence>
<feature type="compositionally biased region" description="Polar residues" evidence="1">
    <location>
        <begin position="1074"/>
        <end position="1088"/>
    </location>
</feature>
<gene>
    <name evidence="3" type="primary">20</name>
    <name evidence="3" type="ORF">SEA_NANCYRAE_20</name>
</gene>
<keyword evidence="2" id="KW-0812">Transmembrane</keyword>
<dbReference type="EMBL" id="MW291015">
    <property type="protein sequence ID" value="QPL13895.1"/>
    <property type="molecule type" value="Genomic_DNA"/>
</dbReference>
<feature type="compositionally biased region" description="Basic and acidic residues" evidence="1">
    <location>
        <begin position="1373"/>
        <end position="1409"/>
    </location>
</feature>
<feature type="region of interest" description="Disordered" evidence="1">
    <location>
        <begin position="1321"/>
        <end position="1351"/>
    </location>
</feature>
<feature type="region of interest" description="Disordered" evidence="1">
    <location>
        <begin position="1074"/>
        <end position="1112"/>
    </location>
</feature>
<keyword evidence="2" id="KW-1133">Transmembrane helix</keyword>
<proteinExistence type="predicted"/>
<sequence length="1596" mass="166200">MSDGAQNIGYAMLPVTLSFENITRDIADKLGMPLKSAASRAGTDAGAAIAAGLEQAKGKVESAAAKVAGAYKKIEDQTGKLRVAEAQLQSLRDRGITDAGRLAAAEEKVARAQRDLTDAEKAHENAQRSSTRARDDLTRAQRDANRAQSQGIDSAGRLGAGLRNVGTHANGAARGLAAMAAKGAGLAAAAAGVASVGSFFSDSVKSLQRIERINTQTATVIQSTGAAAGVTAKHVEDLAGSMENLTATEAETVQEGANFLLTFKNIRNEAGAGNDIFDQTTRAMVDLSRATGTDMKAASLQLGKALNDPMKGLTALSRVGITFSAEQKNMIESLTTTGDVMGAQKIILKELESQFGGSAEAYAKTTEGRVELAKHAVGTLGESITATVLPVLGQFATVAANALNGLAEKWPSIVENVKGYVEPFVGTLRDIWATVLPSVRTAFETVLPVVQSFLQGAFEWASTTGLPALKTGFELAVTAISGFSDVVSGVASFISDNREAFIAVAGTITALFLPALIAAGATMAANAITVGVIGGAMKVYTIGTKLAAGATKAFAIAQHLLKAAFIGNPIGLLIAGLVALGAGLVLAYKKSETFRNIVTGAWNAIKGAAGAVVSWFTDTAWPWLQRVWDGISDGVGTMIGFVRDHWRTIVSVIGGPIGLVVALVTKYWDQIKGAFSAAWDGIKVIVDAGLAVFRGIGTVLEWLWQNVFVRVWDGIKAAIGFAWDGIKLYVDAGLAVFRGIGAVLEWLWQNVVVRVWDGIKNAIANAWGLIQPVIGAFRAGVEIAGNVISGVWNGLVDTVTSVGTGIRDGFMAVVNFVGGLPGKIADKARGMWDGIKNAFKAAVNWIIDGWNRIEFKIPGFKMGPVKFDGFTLGLPDIPHLAGGGRISDLFKRAVGIVRGPGGPTDDQVPSLLSNRESVNTAASTSKYWPLFEKLNRGVPLHKALFGLVPAFSTGGVAGREPYGLPAGSSGPVDVPWVQDIERQFGVEARTYAGHQEKDGLNKGIDWFGPTSNMQRLAEHLRSIRGDLEQVIWLNPETGEKIGVADGELVGPGTSQPGYYANDWADHTDHVHTRQSYSFAGTTPQSSQPVIYDSTTGTEGGSSDSQPPTAPAAMSLGEWIGRRIFGNWDGAAAASGASTSGSSSAPTSSSPASSAGGSSLSSAASSAGSSSLGAAATAAGTSSAPPKLTRSSNRDEIARAIYLEARRRGYSHDEAVAFVATGLQESGLDPEADGGDQGIGGAWGIFQQGAHYGPDRKDPNVAMAGFFDRMERTGGSKSDRDIWEQIVGIQQHDGEFAGTAGDSKYMGEIKSQLDAANKLVGGLENATDPGSSSSSSGVSPTAPTSAGGVDPKKLREAKDKADDAENAAAVARTKLAEIESNPKAKESAKQAARDKLAKLERDAKQAKDDLAALEQTGANAPASTTTGGSSTGSGDKPQIIVVLDGQNVDASELTDLTKILAGGVLETFGLDGSWLPNPSELGIVKMTNALLGIKFTEPAWMSGQGEPPPWIDKGSVPFSTKPMAPQADPRTTPGGMAAGAFGLDGIGALVGSMPQRNVDASININNPQGDPNDIAKRVRRLLPDQRTRLHGAVPVGR</sequence>
<evidence type="ECO:0000256" key="1">
    <source>
        <dbReference type="SAM" id="MobiDB-lite"/>
    </source>
</evidence>
<dbReference type="PANTHER" id="PTHR37813">
    <property type="entry name" value="FELS-2 PROPHAGE PROTEIN"/>
    <property type="match status" value="1"/>
</dbReference>
<name>A0A7T0Q378_9CAUD</name>
<accession>A0A7T0Q378</accession>